<dbReference type="Proteomes" id="UP001239111">
    <property type="component" value="Chromosome 2"/>
</dbReference>
<protein>
    <submittedName>
        <fullName evidence="1">Uncharacterized protein</fullName>
    </submittedName>
</protein>
<comment type="caution">
    <text evidence="1">The sequence shown here is derived from an EMBL/GenBank/DDBJ whole genome shotgun (WGS) entry which is preliminary data.</text>
</comment>
<organism evidence="1 2">
    <name type="scientific">Eretmocerus hayati</name>
    <dbReference type="NCBI Taxonomy" id="131215"/>
    <lineage>
        <taxon>Eukaryota</taxon>
        <taxon>Metazoa</taxon>
        <taxon>Ecdysozoa</taxon>
        <taxon>Arthropoda</taxon>
        <taxon>Hexapoda</taxon>
        <taxon>Insecta</taxon>
        <taxon>Pterygota</taxon>
        <taxon>Neoptera</taxon>
        <taxon>Endopterygota</taxon>
        <taxon>Hymenoptera</taxon>
        <taxon>Apocrita</taxon>
        <taxon>Proctotrupomorpha</taxon>
        <taxon>Chalcidoidea</taxon>
        <taxon>Aphelinidae</taxon>
        <taxon>Aphelininae</taxon>
        <taxon>Eretmocerus</taxon>
    </lineage>
</organism>
<proteinExistence type="predicted"/>
<sequence length="193" mass="21488">MNRTNIRKDGSDNKNLNNMNESLFDNFIQKSTKGTRADVHCGSLEGHRLVPTASADGSSCVSLVWESTQTGAEVDDYTETTSETSEAKQRLIEYQGKIEEQVANTIGSKQPMSLRIKKTQESKEETMKAKLSKKNSTGIVRRTDSAIIPKRGQRVKLLRKQSGSLARISISTKRLRGIDLCHPENSSTRMKLS</sequence>
<gene>
    <name evidence="1" type="ORF">QAD02_010736</name>
</gene>
<evidence type="ECO:0000313" key="2">
    <source>
        <dbReference type="Proteomes" id="UP001239111"/>
    </source>
</evidence>
<accession>A0ACC2NUL8</accession>
<reference evidence="1" key="1">
    <citation type="submission" date="2023-04" db="EMBL/GenBank/DDBJ databases">
        <title>A chromosome-level genome assembly of the parasitoid wasp Eretmocerus hayati.</title>
        <authorList>
            <person name="Zhong Y."/>
            <person name="Liu S."/>
            <person name="Liu Y."/>
        </authorList>
    </citation>
    <scope>NUCLEOTIDE SEQUENCE</scope>
    <source>
        <strain evidence="1">ZJU_SS_LIU_2023</strain>
    </source>
</reference>
<name>A0ACC2NUL8_9HYME</name>
<dbReference type="EMBL" id="CM056742">
    <property type="protein sequence ID" value="KAJ8674950.1"/>
    <property type="molecule type" value="Genomic_DNA"/>
</dbReference>
<evidence type="ECO:0000313" key="1">
    <source>
        <dbReference type="EMBL" id="KAJ8674950.1"/>
    </source>
</evidence>
<keyword evidence="2" id="KW-1185">Reference proteome</keyword>